<evidence type="ECO:0000313" key="2">
    <source>
        <dbReference type="Proteomes" id="UP000789570"/>
    </source>
</evidence>
<reference evidence="1" key="1">
    <citation type="submission" date="2021-06" db="EMBL/GenBank/DDBJ databases">
        <authorList>
            <person name="Kallberg Y."/>
            <person name="Tangrot J."/>
            <person name="Rosling A."/>
        </authorList>
    </citation>
    <scope>NUCLEOTIDE SEQUENCE</scope>
    <source>
        <strain evidence="1">UK204</strain>
    </source>
</reference>
<comment type="caution">
    <text evidence="1">The sequence shown here is derived from an EMBL/GenBank/DDBJ whole genome shotgun (WGS) entry which is preliminary data.</text>
</comment>
<organism evidence="1 2">
    <name type="scientific">Funneliformis caledonium</name>
    <dbReference type="NCBI Taxonomy" id="1117310"/>
    <lineage>
        <taxon>Eukaryota</taxon>
        <taxon>Fungi</taxon>
        <taxon>Fungi incertae sedis</taxon>
        <taxon>Mucoromycota</taxon>
        <taxon>Glomeromycotina</taxon>
        <taxon>Glomeromycetes</taxon>
        <taxon>Glomerales</taxon>
        <taxon>Glomeraceae</taxon>
        <taxon>Funneliformis</taxon>
    </lineage>
</organism>
<evidence type="ECO:0000313" key="1">
    <source>
        <dbReference type="EMBL" id="CAG8725400.1"/>
    </source>
</evidence>
<accession>A0A9N9NDP9</accession>
<keyword evidence="2" id="KW-1185">Reference proteome</keyword>
<feature type="non-terminal residue" evidence="1">
    <location>
        <position position="1"/>
    </location>
</feature>
<protein>
    <submittedName>
        <fullName evidence="1">10475_t:CDS:1</fullName>
    </submittedName>
</protein>
<sequence>MPPKTRKVQLAVARNSKALKKNATLLIANCDENKLSDCHDLDDDWHNDEFENLKQISQTAFDIMIENAKVPTSFINKRPLARFLNEILELENWMPKPLNDNIMILEEPVLD</sequence>
<proteinExistence type="predicted"/>
<gene>
    <name evidence="1" type="ORF">FCALED_LOCUS14631</name>
</gene>
<dbReference type="EMBL" id="CAJVPQ010011054">
    <property type="protein sequence ID" value="CAG8725400.1"/>
    <property type="molecule type" value="Genomic_DNA"/>
</dbReference>
<name>A0A9N9NDP9_9GLOM</name>
<dbReference type="Proteomes" id="UP000789570">
    <property type="component" value="Unassembled WGS sequence"/>
</dbReference>
<dbReference type="AlphaFoldDB" id="A0A9N9NDP9"/>